<organism evidence="8 9">
    <name type="scientific">Cudoniella acicularis</name>
    <dbReference type="NCBI Taxonomy" id="354080"/>
    <lineage>
        <taxon>Eukaryota</taxon>
        <taxon>Fungi</taxon>
        <taxon>Dikarya</taxon>
        <taxon>Ascomycota</taxon>
        <taxon>Pezizomycotina</taxon>
        <taxon>Leotiomycetes</taxon>
        <taxon>Helotiales</taxon>
        <taxon>Tricladiaceae</taxon>
        <taxon>Cudoniella</taxon>
    </lineage>
</organism>
<comment type="catalytic activity">
    <reaction evidence="4">
        <text>a secondary aliphatic amine + O2 + H2O = a primary amine + an aldehyde + H2O2</text>
        <dbReference type="Rhea" id="RHEA:26414"/>
        <dbReference type="ChEBI" id="CHEBI:15377"/>
        <dbReference type="ChEBI" id="CHEBI:15379"/>
        <dbReference type="ChEBI" id="CHEBI:16240"/>
        <dbReference type="ChEBI" id="CHEBI:17478"/>
        <dbReference type="ChEBI" id="CHEBI:58855"/>
        <dbReference type="ChEBI" id="CHEBI:65296"/>
        <dbReference type="EC" id="1.4.3.4"/>
    </reaction>
</comment>
<evidence type="ECO:0000256" key="6">
    <source>
        <dbReference type="RuleBase" id="RU362067"/>
    </source>
</evidence>
<dbReference type="Gene3D" id="3.50.50.60">
    <property type="entry name" value="FAD/NAD(P)-binding domain"/>
    <property type="match status" value="1"/>
</dbReference>
<evidence type="ECO:0000256" key="1">
    <source>
        <dbReference type="ARBA" id="ARBA00001974"/>
    </source>
</evidence>
<dbReference type="InterPro" id="IPR001613">
    <property type="entry name" value="Flavin_amine_oxidase"/>
</dbReference>
<keyword evidence="6" id="KW-0285">Flavoprotein</keyword>
<dbReference type="InterPro" id="IPR050703">
    <property type="entry name" value="Flavin_MAO"/>
</dbReference>
<comment type="cofactor">
    <cofactor evidence="1 6">
        <name>FAD</name>
        <dbReference type="ChEBI" id="CHEBI:57692"/>
    </cofactor>
</comment>
<dbReference type="PANTHER" id="PTHR43563">
    <property type="entry name" value="AMINE OXIDASE"/>
    <property type="match status" value="1"/>
</dbReference>
<dbReference type="SUPFAM" id="SSF51905">
    <property type="entry name" value="FAD/NAD(P)-binding domain"/>
    <property type="match status" value="1"/>
</dbReference>
<sequence length="463" mass="51518">MAEYDCIIIGGGYAGLSAAKALKEANKRVLLLEARDRIGGRVITQRHDDGTYVDLGGSYLGREQPRMYAFAKEFGVETFDAYTPGKNILLYQGKHLPYPGAIIPLVLWEQLDLNFLIQRFERLARTVNVDRPWETPDAVRLDNTTLAEWIRRNSWTKAARETLTMVSETIWGARTTEISALHAFFYAKAGVDLTTLATSAKGAQDQLIKGGSQTIVDKIHARLGDSVRIGEPVVAIDQSSSDADGVVTVTTSKSSYKARRVIIAIPPPQVLRITFNPPLPHQRRSLLEHMPMGSYWKYIALYKKAFWREKGFSGEASSPDGLLSVLFDASPQEGYAVLMGFVVGENARTLSTHTTEERKQRILNALALFHGKEARHPFRLVEHTMMDEEYIGGCPVGNPAPGMWTTLGPWLRKPFHRVHWAGTETSSVWNGYMEGAVASGQRAAEEILKLEIDTWTIPTNNGS</sequence>
<dbReference type="EC" id="1.4.3.-" evidence="6"/>
<dbReference type="GO" id="GO:0097621">
    <property type="term" value="F:monoamine oxidase activity"/>
    <property type="evidence" value="ECO:0007669"/>
    <property type="project" value="UniProtKB-EC"/>
</dbReference>
<dbReference type="OrthoDB" id="5046242at2759"/>
<keyword evidence="9" id="KW-1185">Reference proteome</keyword>
<dbReference type="EMBL" id="JAAMPI010000380">
    <property type="protein sequence ID" value="KAF4632088.1"/>
    <property type="molecule type" value="Genomic_DNA"/>
</dbReference>
<evidence type="ECO:0000256" key="2">
    <source>
        <dbReference type="ARBA" id="ARBA00005995"/>
    </source>
</evidence>
<feature type="binding site" evidence="5">
    <location>
        <position position="233"/>
    </location>
    <ligand>
        <name>FAD</name>
        <dbReference type="ChEBI" id="CHEBI:57692"/>
    </ligand>
</feature>
<dbReference type="Proteomes" id="UP000566819">
    <property type="component" value="Unassembled WGS sequence"/>
</dbReference>
<name>A0A8H4RMZ7_9HELO</name>
<gene>
    <name evidence="8" type="ORF">G7Y89_g6049</name>
</gene>
<reference evidence="8 9" key="1">
    <citation type="submission" date="2020-03" db="EMBL/GenBank/DDBJ databases">
        <title>Draft Genome Sequence of Cudoniella acicularis.</title>
        <authorList>
            <person name="Buettner E."/>
            <person name="Kellner H."/>
        </authorList>
    </citation>
    <scope>NUCLEOTIDE SEQUENCE [LARGE SCALE GENOMIC DNA]</scope>
    <source>
        <strain evidence="8 9">DSM 108380</strain>
    </source>
</reference>
<comment type="similarity">
    <text evidence="2 6">Belongs to the flavin monoamine oxidase family.</text>
</comment>
<evidence type="ECO:0000259" key="7">
    <source>
        <dbReference type="Pfam" id="PF01593"/>
    </source>
</evidence>
<feature type="domain" description="Amine oxidase" evidence="7">
    <location>
        <begin position="14"/>
        <end position="448"/>
    </location>
</feature>
<feature type="binding site" evidence="5">
    <location>
        <position position="341"/>
    </location>
    <ligand>
        <name>substrate</name>
    </ligand>
</feature>
<dbReference type="PANTHER" id="PTHR43563:SF1">
    <property type="entry name" value="AMINE OXIDASE [FLAVIN-CONTAINING] B"/>
    <property type="match status" value="1"/>
</dbReference>
<proteinExistence type="inferred from homology"/>
<evidence type="ECO:0000256" key="4">
    <source>
        <dbReference type="ARBA" id="ARBA00048448"/>
    </source>
</evidence>
<feature type="binding site" evidence="5">
    <location>
        <begin position="33"/>
        <end position="34"/>
    </location>
    <ligand>
        <name>FAD</name>
        <dbReference type="ChEBI" id="CHEBI:57692"/>
    </ligand>
</feature>
<dbReference type="InterPro" id="IPR002937">
    <property type="entry name" value="Amino_oxidase"/>
</dbReference>
<dbReference type="AlphaFoldDB" id="A0A8H4RMZ7"/>
<dbReference type="PRINTS" id="PR00757">
    <property type="entry name" value="AMINEOXDASEF"/>
</dbReference>
<comment type="caution">
    <text evidence="8">The sequence shown here is derived from an EMBL/GenBank/DDBJ whole genome shotgun (WGS) entry which is preliminary data.</text>
</comment>
<dbReference type="SUPFAM" id="SSF54373">
    <property type="entry name" value="FAD-linked reductases, C-terminal domain"/>
    <property type="match status" value="1"/>
</dbReference>
<dbReference type="InterPro" id="IPR036188">
    <property type="entry name" value="FAD/NAD-bd_sf"/>
</dbReference>
<protein>
    <recommendedName>
        <fullName evidence="6">Amine oxidase</fullName>
        <ecNumber evidence="6">1.4.3.-</ecNumber>
    </recommendedName>
</protein>
<evidence type="ECO:0000313" key="9">
    <source>
        <dbReference type="Proteomes" id="UP000566819"/>
    </source>
</evidence>
<accession>A0A8H4RMZ7</accession>
<dbReference type="Gene3D" id="3.90.660.10">
    <property type="match status" value="1"/>
</dbReference>
<keyword evidence="6" id="KW-0274">FAD</keyword>
<dbReference type="Pfam" id="PF01593">
    <property type="entry name" value="Amino_oxidase"/>
    <property type="match status" value="1"/>
</dbReference>
<evidence type="ECO:0000256" key="5">
    <source>
        <dbReference type="PIRSR" id="PIRSR601613-1"/>
    </source>
</evidence>
<keyword evidence="3 6" id="KW-0560">Oxidoreductase</keyword>
<evidence type="ECO:0000313" key="8">
    <source>
        <dbReference type="EMBL" id="KAF4632088.1"/>
    </source>
</evidence>
<evidence type="ECO:0000256" key="3">
    <source>
        <dbReference type="ARBA" id="ARBA00023002"/>
    </source>
</evidence>
<feature type="binding site" evidence="5">
    <location>
        <position position="424"/>
    </location>
    <ligand>
        <name>FAD</name>
        <dbReference type="ChEBI" id="CHEBI:57692"/>
    </ligand>
</feature>
<dbReference type="Gene3D" id="1.10.405.10">
    <property type="entry name" value="Guanine Nucleotide Dissociation Inhibitor, domain 1"/>
    <property type="match status" value="1"/>
</dbReference>